<sequence>MNKSYLKQMLTYFSKVYHLGEKINTLNKKRVKSPFEISTITFVVLFAFMLQI</sequence>
<keyword evidence="3" id="KW-1185">Reference proteome</keyword>
<evidence type="ECO:0000256" key="1">
    <source>
        <dbReference type="SAM" id="Phobius"/>
    </source>
</evidence>
<dbReference type="AlphaFoldDB" id="A0A1T4YCA0"/>
<keyword evidence="1" id="KW-0812">Transmembrane</keyword>
<feature type="transmembrane region" description="Helical" evidence="1">
    <location>
        <begin position="33"/>
        <end position="50"/>
    </location>
</feature>
<name>A0A1T4YCA0_9CLOT</name>
<dbReference type="Proteomes" id="UP000190105">
    <property type="component" value="Unassembled WGS sequence"/>
</dbReference>
<keyword evidence="1" id="KW-1133">Transmembrane helix</keyword>
<accession>A0A1T4YCA0</accession>
<evidence type="ECO:0000313" key="3">
    <source>
        <dbReference type="Proteomes" id="UP000190105"/>
    </source>
</evidence>
<feature type="non-terminal residue" evidence="2">
    <location>
        <position position="52"/>
    </location>
</feature>
<evidence type="ECO:0000313" key="2">
    <source>
        <dbReference type="EMBL" id="SKA99462.1"/>
    </source>
</evidence>
<gene>
    <name evidence="2" type="ORF">SAMN05443428_1361</name>
</gene>
<dbReference type="EMBL" id="FUYH01000036">
    <property type="protein sequence ID" value="SKA99462.1"/>
    <property type="molecule type" value="Genomic_DNA"/>
</dbReference>
<keyword evidence="1" id="KW-0472">Membrane</keyword>
<proteinExistence type="predicted"/>
<reference evidence="3" key="1">
    <citation type="submission" date="2017-02" db="EMBL/GenBank/DDBJ databases">
        <authorList>
            <person name="Varghese N."/>
            <person name="Submissions S."/>
        </authorList>
    </citation>
    <scope>NUCLEOTIDE SEQUENCE [LARGE SCALE GENOMIC DNA]</scope>
    <source>
        <strain evidence="3">USBA 833</strain>
    </source>
</reference>
<protein>
    <submittedName>
        <fullName evidence="2">Uncharacterized protein</fullName>
    </submittedName>
</protein>
<organism evidence="2 3">
    <name type="scientific">Caloramator quimbayensis</name>
    <dbReference type="NCBI Taxonomy" id="1147123"/>
    <lineage>
        <taxon>Bacteria</taxon>
        <taxon>Bacillati</taxon>
        <taxon>Bacillota</taxon>
        <taxon>Clostridia</taxon>
        <taxon>Eubacteriales</taxon>
        <taxon>Clostridiaceae</taxon>
        <taxon>Caloramator</taxon>
    </lineage>
</organism>